<dbReference type="STRING" id="1447883.A0A2B7YQM3"/>
<organism evidence="1 2">
    <name type="scientific">Polytolypa hystricis (strain UAMH7299)</name>
    <dbReference type="NCBI Taxonomy" id="1447883"/>
    <lineage>
        <taxon>Eukaryota</taxon>
        <taxon>Fungi</taxon>
        <taxon>Dikarya</taxon>
        <taxon>Ascomycota</taxon>
        <taxon>Pezizomycotina</taxon>
        <taxon>Eurotiomycetes</taxon>
        <taxon>Eurotiomycetidae</taxon>
        <taxon>Onygenales</taxon>
        <taxon>Onygenales incertae sedis</taxon>
        <taxon>Polytolypa</taxon>
    </lineage>
</organism>
<comment type="caution">
    <text evidence="1">The sequence shown here is derived from an EMBL/GenBank/DDBJ whole genome shotgun (WGS) entry which is preliminary data.</text>
</comment>
<reference evidence="1 2" key="1">
    <citation type="submission" date="2017-10" db="EMBL/GenBank/DDBJ databases">
        <title>Comparative genomics in systemic dimorphic fungi from Ajellomycetaceae.</title>
        <authorList>
            <person name="Munoz J.F."/>
            <person name="Mcewen J.G."/>
            <person name="Clay O.K."/>
            <person name="Cuomo C.A."/>
        </authorList>
    </citation>
    <scope>NUCLEOTIDE SEQUENCE [LARGE SCALE GENOMIC DNA]</scope>
    <source>
        <strain evidence="1 2">UAMH7299</strain>
    </source>
</reference>
<dbReference type="InterPro" id="IPR001128">
    <property type="entry name" value="Cyt_P450"/>
</dbReference>
<dbReference type="GO" id="GO:0004497">
    <property type="term" value="F:monooxygenase activity"/>
    <property type="evidence" value="ECO:0007669"/>
    <property type="project" value="InterPro"/>
</dbReference>
<dbReference type="SUPFAM" id="SSF48264">
    <property type="entry name" value="Cytochrome P450"/>
    <property type="match status" value="1"/>
</dbReference>
<name>A0A2B7YQM3_POLH7</name>
<dbReference type="GO" id="GO:0005506">
    <property type="term" value="F:iron ion binding"/>
    <property type="evidence" value="ECO:0007669"/>
    <property type="project" value="InterPro"/>
</dbReference>
<evidence type="ECO:0008006" key="3">
    <source>
        <dbReference type="Google" id="ProtNLM"/>
    </source>
</evidence>
<protein>
    <recommendedName>
        <fullName evidence="3">Cytochrome P450</fullName>
    </recommendedName>
</protein>
<dbReference type="Proteomes" id="UP000224634">
    <property type="component" value="Unassembled WGS sequence"/>
</dbReference>
<keyword evidence="2" id="KW-1185">Reference proteome</keyword>
<dbReference type="EMBL" id="PDNA01000018">
    <property type="protein sequence ID" value="PGH23976.1"/>
    <property type="molecule type" value="Genomic_DNA"/>
</dbReference>
<evidence type="ECO:0000313" key="1">
    <source>
        <dbReference type="EMBL" id="PGH23976.1"/>
    </source>
</evidence>
<evidence type="ECO:0000313" key="2">
    <source>
        <dbReference type="Proteomes" id="UP000224634"/>
    </source>
</evidence>
<dbReference type="Gene3D" id="1.10.630.10">
    <property type="entry name" value="Cytochrome P450"/>
    <property type="match status" value="1"/>
</dbReference>
<proteinExistence type="predicted"/>
<sequence>MSQKYIVQSARRFPPGSLARCQPNDGDMFPRARGPDEAIKLMSLLLGEEAILSTNGPAWKRLHSIFAPAFAPAHLRTLIDVIIDEVLIYRQNLVRYAKSGTAFSVEKENVSLTFNVIGNTVMNNPFRTKEGMEFMDDFRIATEYLINPQSINPISSVMRRWLRWRKAQKIDRYVKNALIKRFNALRNESTADIKKSKSIMDLVLWEQLKSTDGAMSDANFIQMALSK</sequence>
<accession>A0A2B7YQM3</accession>
<dbReference type="AlphaFoldDB" id="A0A2B7YQM3"/>
<dbReference type="OrthoDB" id="10029320at2759"/>
<dbReference type="Pfam" id="PF00067">
    <property type="entry name" value="p450"/>
    <property type="match status" value="1"/>
</dbReference>
<dbReference type="GO" id="GO:0016705">
    <property type="term" value="F:oxidoreductase activity, acting on paired donors, with incorporation or reduction of molecular oxygen"/>
    <property type="evidence" value="ECO:0007669"/>
    <property type="project" value="InterPro"/>
</dbReference>
<dbReference type="GO" id="GO:0020037">
    <property type="term" value="F:heme binding"/>
    <property type="evidence" value="ECO:0007669"/>
    <property type="project" value="InterPro"/>
</dbReference>
<dbReference type="InterPro" id="IPR036396">
    <property type="entry name" value="Cyt_P450_sf"/>
</dbReference>
<gene>
    <name evidence="1" type="ORF">AJ80_02038</name>
</gene>